<dbReference type="EMBL" id="RIAS01000004">
    <property type="protein sequence ID" value="KAA8784156.1"/>
    <property type="molecule type" value="Genomic_DNA"/>
</dbReference>
<dbReference type="AlphaFoldDB" id="A0A5M9WR98"/>
<dbReference type="InterPro" id="IPR025711">
    <property type="entry name" value="PepSY"/>
</dbReference>
<feature type="signal peptide" evidence="2">
    <location>
        <begin position="1"/>
        <end position="26"/>
    </location>
</feature>
<evidence type="ECO:0000313" key="5">
    <source>
        <dbReference type="Proteomes" id="UP000323664"/>
    </source>
</evidence>
<evidence type="ECO:0000259" key="3">
    <source>
        <dbReference type="Pfam" id="PF03413"/>
    </source>
</evidence>
<proteinExistence type="predicted"/>
<feature type="domain" description="PepSY" evidence="3">
    <location>
        <begin position="66"/>
        <end position="123"/>
    </location>
</feature>
<keyword evidence="2" id="KW-0732">Signal</keyword>
<name>A0A5M9WR98_PAEAM</name>
<feature type="compositionally biased region" description="Polar residues" evidence="1">
    <location>
        <begin position="40"/>
        <end position="58"/>
    </location>
</feature>
<feature type="region of interest" description="Disordered" evidence="1">
    <location>
        <begin position="31"/>
        <end position="58"/>
    </location>
</feature>
<reference evidence="4 5" key="1">
    <citation type="journal article" date="2019" name="J. Ind. Microbiol. Biotechnol.">
        <title>Paenibacillus amylolyticus 27C64 has a diverse set of carbohydrate-active enzymes and complete pectin deconstruction system.</title>
        <authorList>
            <person name="Keggi C."/>
            <person name="Doran-Peterson J."/>
        </authorList>
    </citation>
    <scope>NUCLEOTIDE SEQUENCE [LARGE SCALE GENOMIC DNA]</scope>
    <source>
        <strain evidence="4 5">27C64</strain>
    </source>
</reference>
<feature type="region of interest" description="Disordered" evidence="1">
    <location>
        <begin position="126"/>
        <end position="150"/>
    </location>
</feature>
<dbReference type="Gene3D" id="3.10.450.40">
    <property type="match status" value="2"/>
</dbReference>
<dbReference type="Pfam" id="PF03413">
    <property type="entry name" value="PepSY"/>
    <property type="match status" value="2"/>
</dbReference>
<feature type="domain" description="PepSY" evidence="3">
    <location>
        <begin position="153"/>
        <end position="210"/>
    </location>
</feature>
<evidence type="ECO:0000256" key="2">
    <source>
        <dbReference type="SAM" id="SignalP"/>
    </source>
</evidence>
<dbReference type="Proteomes" id="UP000323664">
    <property type="component" value="Unassembled WGS sequence"/>
</dbReference>
<gene>
    <name evidence="4" type="ORF">EC604_09875</name>
</gene>
<accession>A0A5M9WR98</accession>
<feature type="compositionally biased region" description="Acidic residues" evidence="1">
    <location>
        <begin position="126"/>
        <end position="135"/>
    </location>
</feature>
<sequence>MMMMNKHKLWIGSLSAAVLLGGSAVAASGNMNGQPAPKVQSETTQSAPASVTQSTSVNQNNTGKLLTVSQAKSIALKAVEGKVDDVDLERRNGQTFYEVEIDRKGKPDVTVRLDAYTGKVLAVVNDDDYDDDDDYRENGTGNSSSASASNEVKLTVAQASNIALKQVTGGKVTKVELDRDNGRYVYEIELRTAQGEADVDIDANTGKVLSFDQDFDDED</sequence>
<organism evidence="4 5">
    <name type="scientific">Paenibacillus amylolyticus</name>
    <dbReference type="NCBI Taxonomy" id="1451"/>
    <lineage>
        <taxon>Bacteria</taxon>
        <taxon>Bacillati</taxon>
        <taxon>Bacillota</taxon>
        <taxon>Bacilli</taxon>
        <taxon>Bacillales</taxon>
        <taxon>Paenibacillaceae</taxon>
        <taxon>Paenibacillus</taxon>
    </lineage>
</organism>
<feature type="chain" id="PRO_5024356714" description="PepSY domain-containing protein" evidence="2">
    <location>
        <begin position="27"/>
        <end position="219"/>
    </location>
</feature>
<comment type="caution">
    <text evidence="4">The sequence shown here is derived from an EMBL/GenBank/DDBJ whole genome shotgun (WGS) entry which is preliminary data.</text>
</comment>
<evidence type="ECO:0000313" key="4">
    <source>
        <dbReference type="EMBL" id="KAA8784156.1"/>
    </source>
</evidence>
<protein>
    <recommendedName>
        <fullName evidence="3">PepSY domain-containing protein</fullName>
    </recommendedName>
</protein>
<evidence type="ECO:0000256" key="1">
    <source>
        <dbReference type="SAM" id="MobiDB-lite"/>
    </source>
</evidence>